<evidence type="ECO:0000313" key="3">
    <source>
        <dbReference type="Proteomes" id="UP000464378"/>
    </source>
</evidence>
<dbReference type="RefSeq" id="WP_162656602.1">
    <property type="nucleotide sequence ID" value="NZ_LR593887.1"/>
</dbReference>
<evidence type="ECO:0000313" key="2">
    <source>
        <dbReference type="EMBL" id="VIP01391.1"/>
    </source>
</evidence>
<sequence length="105" mass="11541">MIRTVAATVLGCLILVSSIFAKDVKGTFVKYEEGSLTVKVDDKETTFKTDDNSVIVAKKNVPSKNFSKVFAKVKEGAKLELKVSDKDVVEEIKMLKKGGKNKTDK</sequence>
<dbReference type="InParanoid" id="A0A6C2YJD2"/>
<dbReference type="AlphaFoldDB" id="A0A6C2YJD2"/>
<feature type="chain" id="PRO_5036172714" description="DUF5666 domain-containing protein" evidence="1">
    <location>
        <begin position="22"/>
        <end position="105"/>
    </location>
</feature>
<gene>
    <name evidence="2" type="ORF">GMBLW1_25690</name>
</gene>
<evidence type="ECO:0008006" key="4">
    <source>
        <dbReference type="Google" id="ProtNLM"/>
    </source>
</evidence>
<evidence type="ECO:0000256" key="1">
    <source>
        <dbReference type="SAM" id="SignalP"/>
    </source>
</evidence>
<proteinExistence type="predicted"/>
<organism evidence="2">
    <name type="scientific">Tuwongella immobilis</name>
    <dbReference type="NCBI Taxonomy" id="692036"/>
    <lineage>
        <taxon>Bacteria</taxon>
        <taxon>Pseudomonadati</taxon>
        <taxon>Planctomycetota</taxon>
        <taxon>Planctomycetia</taxon>
        <taxon>Gemmatales</taxon>
        <taxon>Gemmataceae</taxon>
        <taxon>Tuwongella</taxon>
    </lineage>
</organism>
<dbReference type="Proteomes" id="UP000464378">
    <property type="component" value="Chromosome"/>
</dbReference>
<keyword evidence="3" id="KW-1185">Reference proteome</keyword>
<protein>
    <recommendedName>
        <fullName evidence="4">DUF5666 domain-containing protein</fullName>
    </recommendedName>
</protein>
<name>A0A6C2YJD2_9BACT</name>
<dbReference type="EMBL" id="LR593887">
    <property type="protein sequence ID" value="VTR98266.1"/>
    <property type="molecule type" value="Genomic_DNA"/>
</dbReference>
<reference evidence="2" key="1">
    <citation type="submission" date="2019-04" db="EMBL/GenBank/DDBJ databases">
        <authorList>
            <consortium name="Science for Life Laboratories"/>
        </authorList>
    </citation>
    <scope>NUCLEOTIDE SEQUENCE</scope>
    <source>
        <strain evidence="2">MBLW1</strain>
    </source>
</reference>
<feature type="signal peptide" evidence="1">
    <location>
        <begin position="1"/>
        <end position="21"/>
    </location>
</feature>
<dbReference type="KEGG" id="tim:GMBLW1_25690"/>
<keyword evidence="1" id="KW-0732">Signal</keyword>
<accession>A0A6C2YJD2</accession>
<dbReference type="EMBL" id="LR586016">
    <property type="protein sequence ID" value="VIP01391.1"/>
    <property type="molecule type" value="Genomic_DNA"/>
</dbReference>